<dbReference type="Proteomes" id="UP001358586">
    <property type="component" value="Chromosome 2"/>
</dbReference>
<sequence length="245" mass="27949">MSEHISAVIYYDSEVCNTENGVVFLSENTVRLVFNQNIDLTELRKRIRGKIFGTTPMKVSSIKYRFCASVDPVTYDSFDIKGTPSTFTAGREEYTIPARQSVSGWQNTEVPVFSNSMEYPTPARHSVSGWDMHLSGSIFDAGNTYWGMTSTSSGWQSTSDWRCYETSIRMDDVLPTTSTGDGTFYVAHVMGHIMSPMQIHLERSAPMVQELHYFLNQCLFQPYLKMLNGVQMMKKKIHNSRRIRL</sequence>
<gene>
    <name evidence="1" type="ORF">PVK06_005839</name>
</gene>
<organism evidence="1 2">
    <name type="scientific">Gossypium arboreum</name>
    <name type="common">Tree cotton</name>
    <name type="synonym">Gossypium nanking</name>
    <dbReference type="NCBI Taxonomy" id="29729"/>
    <lineage>
        <taxon>Eukaryota</taxon>
        <taxon>Viridiplantae</taxon>
        <taxon>Streptophyta</taxon>
        <taxon>Embryophyta</taxon>
        <taxon>Tracheophyta</taxon>
        <taxon>Spermatophyta</taxon>
        <taxon>Magnoliopsida</taxon>
        <taxon>eudicotyledons</taxon>
        <taxon>Gunneridae</taxon>
        <taxon>Pentapetalae</taxon>
        <taxon>rosids</taxon>
        <taxon>malvids</taxon>
        <taxon>Malvales</taxon>
        <taxon>Malvaceae</taxon>
        <taxon>Malvoideae</taxon>
        <taxon>Gossypium</taxon>
    </lineage>
</organism>
<name>A0ABR0QX08_GOSAR</name>
<reference evidence="1 2" key="1">
    <citation type="submission" date="2023-03" db="EMBL/GenBank/DDBJ databases">
        <title>WGS of Gossypium arboreum.</title>
        <authorList>
            <person name="Yu D."/>
        </authorList>
    </citation>
    <scope>NUCLEOTIDE SEQUENCE [LARGE SCALE GENOMIC DNA]</scope>
    <source>
        <tissue evidence="1">Leaf</tissue>
    </source>
</reference>
<comment type="caution">
    <text evidence="1">The sequence shown here is derived from an EMBL/GenBank/DDBJ whole genome shotgun (WGS) entry which is preliminary data.</text>
</comment>
<keyword evidence="2" id="KW-1185">Reference proteome</keyword>
<proteinExistence type="predicted"/>
<accession>A0ABR0QX08</accession>
<protein>
    <submittedName>
        <fullName evidence="1">Uncharacterized protein</fullName>
    </submittedName>
</protein>
<evidence type="ECO:0000313" key="1">
    <source>
        <dbReference type="EMBL" id="KAK5843383.1"/>
    </source>
</evidence>
<evidence type="ECO:0000313" key="2">
    <source>
        <dbReference type="Proteomes" id="UP001358586"/>
    </source>
</evidence>
<dbReference type="EMBL" id="JARKNE010000002">
    <property type="protein sequence ID" value="KAK5843383.1"/>
    <property type="molecule type" value="Genomic_DNA"/>
</dbReference>